<proteinExistence type="predicted"/>
<comment type="caution">
    <text evidence="4">The sequence shown here is derived from an EMBL/GenBank/DDBJ whole genome shotgun (WGS) entry which is preliminary data.</text>
</comment>
<evidence type="ECO:0000259" key="3">
    <source>
        <dbReference type="PROSITE" id="PS50977"/>
    </source>
</evidence>
<accession>A0ABS2PSG9</accession>
<gene>
    <name evidence="4" type="ORF">JOC28_001287</name>
</gene>
<dbReference type="RefSeq" id="WP_205009852.1">
    <property type="nucleotide sequence ID" value="NZ_JAFBEH010000024.1"/>
</dbReference>
<dbReference type="InterPro" id="IPR039532">
    <property type="entry name" value="TetR_C_Firmicutes"/>
</dbReference>
<dbReference type="InterPro" id="IPR009057">
    <property type="entry name" value="Homeodomain-like_sf"/>
</dbReference>
<dbReference type="PANTHER" id="PTHR43479:SF11">
    <property type="entry name" value="ACREF_ENVCD OPERON REPRESSOR-RELATED"/>
    <property type="match status" value="1"/>
</dbReference>
<dbReference type="Pfam" id="PF14278">
    <property type="entry name" value="TetR_C_8"/>
    <property type="match status" value="1"/>
</dbReference>
<evidence type="ECO:0000256" key="1">
    <source>
        <dbReference type="ARBA" id="ARBA00023125"/>
    </source>
</evidence>
<dbReference type="PANTHER" id="PTHR43479">
    <property type="entry name" value="ACREF/ENVCD OPERON REPRESSOR-RELATED"/>
    <property type="match status" value="1"/>
</dbReference>
<dbReference type="Gene3D" id="1.10.357.10">
    <property type="entry name" value="Tetracycline Repressor, domain 2"/>
    <property type="match status" value="1"/>
</dbReference>
<sequence>MAESAQDRLKQALLTLLDDNEFDQLSVSQICKEAGVHRSTFYNNYDSQFDLLEDTKDYLIQLYLDTYPDYQAQLNAPKEKGSLLDSYYLTPYLQFIKDHQRIYRIYLKNPLDFHHALNDQDHFENHFIQGFHKQGITDEKRIRYMVNFYLTGIRKIIFDWVSEGCQEDIDFIVSIIHELIY</sequence>
<feature type="DNA-binding region" description="H-T-H motif" evidence="2">
    <location>
        <begin position="26"/>
        <end position="45"/>
    </location>
</feature>
<reference evidence="4 5" key="1">
    <citation type="submission" date="2021-01" db="EMBL/GenBank/DDBJ databases">
        <title>Genomic Encyclopedia of Type Strains, Phase IV (KMG-IV): sequencing the most valuable type-strain genomes for metagenomic binning, comparative biology and taxonomic classification.</title>
        <authorList>
            <person name="Goeker M."/>
        </authorList>
    </citation>
    <scope>NUCLEOTIDE SEQUENCE [LARGE SCALE GENOMIC DNA]</scope>
    <source>
        <strain evidence="4 5">DSM 27382</strain>
    </source>
</reference>
<dbReference type="InterPro" id="IPR050624">
    <property type="entry name" value="HTH-type_Tx_Regulator"/>
</dbReference>
<feature type="domain" description="HTH tetR-type" evidence="3">
    <location>
        <begin position="3"/>
        <end position="63"/>
    </location>
</feature>
<name>A0ABS2PSG9_9STRE</name>
<organism evidence="4 5">
    <name type="scientific">Streptococcus loxodontisalivarius</name>
    <dbReference type="NCBI Taxonomy" id="1349415"/>
    <lineage>
        <taxon>Bacteria</taxon>
        <taxon>Bacillati</taxon>
        <taxon>Bacillota</taxon>
        <taxon>Bacilli</taxon>
        <taxon>Lactobacillales</taxon>
        <taxon>Streptococcaceae</taxon>
        <taxon>Streptococcus</taxon>
    </lineage>
</organism>
<evidence type="ECO:0000313" key="4">
    <source>
        <dbReference type="EMBL" id="MBM7642987.1"/>
    </source>
</evidence>
<keyword evidence="1 2" id="KW-0238">DNA-binding</keyword>
<evidence type="ECO:0000313" key="5">
    <source>
        <dbReference type="Proteomes" id="UP000697472"/>
    </source>
</evidence>
<dbReference type="Proteomes" id="UP000697472">
    <property type="component" value="Unassembled WGS sequence"/>
</dbReference>
<dbReference type="InterPro" id="IPR001647">
    <property type="entry name" value="HTH_TetR"/>
</dbReference>
<evidence type="ECO:0000256" key="2">
    <source>
        <dbReference type="PROSITE-ProRule" id="PRU00335"/>
    </source>
</evidence>
<keyword evidence="5" id="KW-1185">Reference proteome</keyword>
<protein>
    <submittedName>
        <fullName evidence="4">AcrR family transcriptional regulator</fullName>
    </submittedName>
</protein>
<dbReference type="PROSITE" id="PS50977">
    <property type="entry name" value="HTH_TETR_2"/>
    <property type="match status" value="1"/>
</dbReference>
<dbReference type="EMBL" id="JAFBEH010000024">
    <property type="protein sequence ID" value="MBM7642987.1"/>
    <property type="molecule type" value="Genomic_DNA"/>
</dbReference>
<dbReference type="SUPFAM" id="SSF46689">
    <property type="entry name" value="Homeodomain-like"/>
    <property type="match status" value="1"/>
</dbReference>